<evidence type="ECO:0000256" key="1">
    <source>
        <dbReference type="SAM" id="MobiDB-lite"/>
    </source>
</evidence>
<organism evidence="2 3">
    <name type="scientific">Clathrospora elynae</name>
    <dbReference type="NCBI Taxonomy" id="706981"/>
    <lineage>
        <taxon>Eukaryota</taxon>
        <taxon>Fungi</taxon>
        <taxon>Dikarya</taxon>
        <taxon>Ascomycota</taxon>
        <taxon>Pezizomycotina</taxon>
        <taxon>Dothideomycetes</taxon>
        <taxon>Pleosporomycetidae</taxon>
        <taxon>Pleosporales</taxon>
        <taxon>Diademaceae</taxon>
        <taxon>Clathrospora</taxon>
    </lineage>
</organism>
<feature type="non-terminal residue" evidence="2">
    <location>
        <position position="1"/>
    </location>
</feature>
<proteinExistence type="predicted"/>
<reference evidence="2" key="1">
    <citation type="journal article" date="2020" name="Stud. Mycol.">
        <title>101 Dothideomycetes genomes: a test case for predicting lifestyles and emergence of pathogens.</title>
        <authorList>
            <person name="Haridas S."/>
            <person name="Albert R."/>
            <person name="Binder M."/>
            <person name="Bloem J."/>
            <person name="Labutti K."/>
            <person name="Salamov A."/>
            <person name="Andreopoulos B."/>
            <person name="Baker S."/>
            <person name="Barry K."/>
            <person name="Bills G."/>
            <person name="Bluhm B."/>
            <person name="Cannon C."/>
            <person name="Castanera R."/>
            <person name="Culley D."/>
            <person name="Daum C."/>
            <person name="Ezra D."/>
            <person name="Gonzalez J."/>
            <person name="Henrissat B."/>
            <person name="Kuo A."/>
            <person name="Liang C."/>
            <person name="Lipzen A."/>
            <person name="Lutzoni F."/>
            <person name="Magnuson J."/>
            <person name="Mondo S."/>
            <person name="Nolan M."/>
            <person name="Ohm R."/>
            <person name="Pangilinan J."/>
            <person name="Park H.-J."/>
            <person name="Ramirez L."/>
            <person name="Alfaro M."/>
            <person name="Sun H."/>
            <person name="Tritt A."/>
            <person name="Yoshinaga Y."/>
            <person name="Zwiers L.-H."/>
            <person name="Turgeon B."/>
            <person name="Goodwin S."/>
            <person name="Spatafora J."/>
            <person name="Crous P."/>
            <person name="Grigoriev I."/>
        </authorList>
    </citation>
    <scope>NUCLEOTIDE SEQUENCE</scope>
    <source>
        <strain evidence="2">CBS 161.51</strain>
    </source>
</reference>
<name>A0A6A5SA80_9PLEO</name>
<sequence>FKPLAGNYTKELDFCTQKIQGWLPVKKGDFFPLFWKAWTSVRVRPTGWYNQSWKARCMVHKSGDAKLRAATPPQQTAPTAVIGEPPWLKAKTLLCAAVVENDEVAGCGLMQYIHYLSVQNQLLEHQLQGTREALTEKAKMKNKQKVLPLYAHTLEWHGGARWWSPSSKAEADAREAAYKAYAAEQEAAKATERELKKTQKLLKDKRNEQACVQRAREKDEQEKKRIQERKEIDERKAERERKKRKCDSQKALQTTQKGKRKASQKAAPRKKQNCGSAAVRSSSVAHEQPSAPAPTLNSRGYKI</sequence>
<accession>A0A6A5SA80</accession>
<protein>
    <submittedName>
        <fullName evidence="2">Uncharacterized protein</fullName>
    </submittedName>
</protein>
<dbReference type="Proteomes" id="UP000800038">
    <property type="component" value="Unassembled WGS sequence"/>
</dbReference>
<keyword evidence="3" id="KW-1185">Reference proteome</keyword>
<feature type="compositionally biased region" description="Polar residues" evidence="1">
    <location>
        <begin position="273"/>
        <end position="285"/>
    </location>
</feature>
<feature type="compositionally biased region" description="Basic residues" evidence="1">
    <location>
        <begin position="257"/>
        <end position="272"/>
    </location>
</feature>
<evidence type="ECO:0000313" key="2">
    <source>
        <dbReference type="EMBL" id="KAF1935316.1"/>
    </source>
</evidence>
<gene>
    <name evidence="2" type="ORF">EJ02DRAFT_295436</name>
</gene>
<dbReference type="OrthoDB" id="3788048at2759"/>
<evidence type="ECO:0000313" key="3">
    <source>
        <dbReference type="Proteomes" id="UP000800038"/>
    </source>
</evidence>
<dbReference type="EMBL" id="ML976285">
    <property type="protein sequence ID" value="KAF1935316.1"/>
    <property type="molecule type" value="Genomic_DNA"/>
</dbReference>
<dbReference type="AlphaFoldDB" id="A0A6A5SA80"/>
<feature type="non-terminal residue" evidence="2">
    <location>
        <position position="303"/>
    </location>
</feature>
<feature type="compositionally biased region" description="Basic and acidic residues" evidence="1">
    <location>
        <begin position="200"/>
        <end position="240"/>
    </location>
</feature>
<feature type="region of interest" description="Disordered" evidence="1">
    <location>
        <begin position="200"/>
        <end position="303"/>
    </location>
</feature>